<sequence length="77" mass="8544">MSSTLDKLVRMVNQIATEFENQEPATAARATWDHLWHFWDPRMCAQIIGHLDAGGEGLSETSLQAIALLAHQRSPDG</sequence>
<dbReference type="InterPro" id="IPR021074">
    <property type="entry name" value="Formate_DH_dsu"/>
</dbReference>
<proteinExistence type="predicted"/>
<reference evidence="1" key="1">
    <citation type="submission" date="2015-10" db="EMBL/GenBank/DDBJ databases">
        <authorList>
            <person name="Gilbert D.G."/>
        </authorList>
    </citation>
    <scope>NUCLEOTIDE SEQUENCE</scope>
</reference>
<protein>
    <recommendedName>
        <fullName evidence="2">NAD-dependent formate dehydrogenase delta subunit</fullName>
    </recommendedName>
</protein>
<dbReference type="Pfam" id="PF11390">
    <property type="entry name" value="FdsD"/>
    <property type="match status" value="1"/>
</dbReference>
<gene>
    <name evidence="1" type="ORF">MGWOODY_Smn2021</name>
</gene>
<dbReference type="AlphaFoldDB" id="A0A160TJP5"/>
<organism evidence="1">
    <name type="scientific">hydrothermal vent metagenome</name>
    <dbReference type="NCBI Taxonomy" id="652676"/>
    <lineage>
        <taxon>unclassified sequences</taxon>
        <taxon>metagenomes</taxon>
        <taxon>ecological metagenomes</taxon>
    </lineage>
</organism>
<dbReference type="EMBL" id="CZQE01000109">
    <property type="protein sequence ID" value="CUS44087.1"/>
    <property type="molecule type" value="Genomic_DNA"/>
</dbReference>
<evidence type="ECO:0008006" key="2">
    <source>
        <dbReference type="Google" id="ProtNLM"/>
    </source>
</evidence>
<accession>A0A160TJP5</accession>
<evidence type="ECO:0000313" key="1">
    <source>
        <dbReference type="EMBL" id="CUS44087.1"/>
    </source>
</evidence>
<name>A0A160TJP5_9ZZZZ</name>